<organism evidence="2 3">
    <name type="scientific">Shouchella lonarensis</name>
    <dbReference type="NCBI Taxonomy" id="1464122"/>
    <lineage>
        <taxon>Bacteria</taxon>
        <taxon>Bacillati</taxon>
        <taxon>Bacillota</taxon>
        <taxon>Bacilli</taxon>
        <taxon>Bacillales</taxon>
        <taxon>Bacillaceae</taxon>
        <taxon>Shouchella</taxon>
    </lineage>
</organism>
<sequence length="122" mass="13777">MSKSKDGIVQVSTDGLKELMQNPDRDIVLIDVREVDEYEEGHIPGVPLIPMSVIEHHVAHMEQEKSYVLICRSGGRSQRTAQFMKEKGFADVRNYDGGMLAWDGEQAIGAERVIVETEELYQ</sequence>
<dbReference type="RefSeq" id="WP_090774398.1">
    <property type="nucleotide sequence ID" value="NZ_FMYM01000001.1"/>
</dbReference>
<dbReference type="STRING" id="1464122.SAMN05421737_101157"/>
<reference evidence="3" key="1">
    <citation type="submission" date="2016-09" db="EMBL/GenBank/DDBJ databases">
        <authorList>
            <person name="Varghese N."/>
            <person name="Submissions S."/>
        </authorList>
    </citation>
    <scope>NUCLEOTIDE SEQUENCE [LARGE SCALE GENOMIC DNA]</scope>
    <source>
        <strain evidence="3">25nlg</strain>
    </source>
</reference>
<keyword evidence="3" id="KW-1185">Reference proteome</keyword>
<dbReference type="OrthoDB" id="9800872at2"/>
<dbReference type="Pfam" id="PF00581">
    <property type="entry name" value="Rhodanese"/>
    <property type="match status" value="1"/>
</dbReference>
<evidence type="ECO:0000313" key="2">
    <source>
        <dbReference type="EMBL" id="SDB82214.1"/>
    </source>
</evidence>
<evidence type="ECO:0000313" key="3">
    <source>
        <dbReference type="Proteomes" id="UP000242662"/>
    </source>
</evidence>
<dbReference type="EMBL" id="FMYM01000001">
    <property type="protein sequence ID" value="SDB82214.1"/>
    <property type="molecule type" value="Genomic_DNA"/>
</dbReference>
<dbReference type="AlphaFoldDB" id="A0A1G6GJU9"/>
<accession>A0A1G6GJU9</accession>
<dbReference type="PANTHER" id="PTHR43031">
    <property type="entry name" value="FAD-DEPENDENT OXIDOREDUCTASE"/>
    <property type="match status" value="1"/>
</dbReference>
<proteinExistence type="predicted"/>
<dbReference type="InterPro" id="IPR036873">
    <property type="entry name" value="Rhodanese-like_dom_sf"/>
</dbReference>
<dbReference type="PROSITE" id="PS50206">
    <property type="entry name" value="RHODANESE_3"/>
    <property type="match status" value="1"/>
</dbReference>
<dbReference type="InterPro" id="IPR001763">
    <property type="entry name" value="Rhodanese-like_dom"/>
</dbReference>
<dbReference type="Gene3D" id="3.40.250.10">
    <property type="entry name" value="Rhodanese-like domain"/>
    <property type="match status" value="1"/>
</dbReference>
<dbReference type="CDD" id="cd00158">
    <property type="entry name" value="RHOD"/>
    <property type="match status" value="1"/>
</dbReference>
<dbReference type="GO" id="GO:0016740">
    <property type="term" value="F:transferase activity"/>
    <property type="evidence" value="ECO:0007669"/>
    <property type="project" value="UniProtKB-KW"/>
</dbReference>
<dbReference type="PANTHER" id="PTHR43031:SF17">
    <property type="entry name" value="SULFURTRANSFERASE YTWF-RELATED"/>
    <property type="match status" value="1"/>
</dbReference>
<name>A0A1G6GJU9_9BACI</name>
<dbReference type="SMART" id="SM00450">
    <property type="entry name" value="RHOD"/>
    <property type="match status" value="1"/>
</dbReference>
<keyword evidence="2" id="KW-0808">Transferase</keyword>
<dbReference type="SUPFAM" id="SSF52821">
    <property type="entry name" value="Rhodanese/Cell cycle control phosphatase"/>
    <property type="match status" value="1"/>
</dbReference>
<evidence type="ECO:0000259" key="1">
    <source>
        <dbReference type="PROSITE" id="PS50206"/>
    </source>
</evidence>
<dbReference type="Proteomes" id="UP000242662">
    <property type="component" value="Unassembled WGS sequence"/>
</dbReference>
<dbReference type="InterPro" id="IPR050229">
    <property type="entry name" value="GlpE_sulfurtransferase"/>
</dbReference>
<gene>
    <name evidence="2" type="ORF">SAMN05421737_101157</name>
</gene>
<feature type="domain" description="Rhodanese" evidence="1">
    <location>
        <begin position="23"/>
        <end position="109"/>
    </location>
</feature>
<protein>
    <submittedName>
        <fullName evidence="2">Rhodanese-related sulfurtransferase</fullName>
    </submittedName>
</protein>